<dbReference type="SMART" id="SM00409">
    <property type="entry name" value="IG"/>
    <property type="match status" value="2"/>
</dbReference>
<dbReference type="PANTHER" id="PTHR46841">
    <property type="entry name" value="OX-2 MEMBRANE GLYCOPROTEIN"/>
    <property type="match status" value="1"/>
</dbReference>
<feature type="non-terminal residue" evidence="10">
    <location>
        <position position="322"/>
    </location>
</feature>
<evidence type="ECO:0000313" key="10">
    <source>
        <dbReference type="EMBL" id="PWA31220.1"/>
    </source>
</evidence>
<dbReference type="InterPro" id="IPR003599">
    <property type="entry name" value="Ig_sub"/>
</dbReference>
<dbReference type="SMART" id="SM00406">
    <property type="entry name" value="IGv"/>
    <property type="match status" value="2"/>
</dbReference>
<evidence type="ECO:0000256" key="1">
    <source>
        <dbReference type="ARBA" id="ARBA00004167"/>
    </source>
</evidence>
<comment type="caution">
    <text evidence="10">The sequence shown here is derived from an EMBL/GenBank/DDBJ whole genome shotgun (WGS) entry which is preliminary data.</text>
</comment>
<keyword evidence="6" id="KW-1015">Disulfide bond</keyword>
<keyword evidence="11" id="KW-1185">Reference proteome</keyword>
<dbReference type="Pfam" id="PF07686">
    <property type="entry name" value="V-set"/>
    <property type="match status" value="2"/>
</dbReference>
<keyword evidence="5" id="KW-0472">Membrane</keyword>
<dbReference type="InterPro" id="IPR047164">
    <property type="entry name" value="OX2G-like"/>
</dbReference>
<dbReference type="InterPro" id="IPR007110">
    <property type="entry name" value="Ig-like_dom"/>
</dbReference>
<dbReference type="InterPro" id="IPR013783">
    <property type="entry name" value="Ig-like_fold"/>
</dbReference>
<evidence type="ECO:0000256" key="6">
    <source>
        <dbReference type="ARBA" id="ARBA00023157"/>
    </source>
</evidence>
<sequence>MYVPEHQRAPWNRNVQPASWTAFNLCRAPLVFSAACGQSISPRVAQQGTWGSRKYRLPMLDYKDAGDDAEVDRLKLLAFHIYNKRHKGVFSKSCTGAWDEVDGKIGGVTAPARLKAPVDKPFTLTCTLSKDRGETLREVHWLDDKNQTLLSYQPGDRDSVSGQQHVELATSSKDSFAITIRRVGFRDEGCYTCIFELSPSGSKQGQTCLTVDAEVTSERNKTAVSGKKASLSCSFGLPEKVQQILWKHTPAQGESTEVASFAKRSDPMIEPAYQGRVWLSASLSDSQLTIQPVAIQDEGCYTCVYETHNDGTKSSVVCLSTY</sequence>
<dbReference type="AlphaFoldDB" id="A0A315W6E6"/>
<dbReference type="GO" id="GO:0098632">
    <property type="term" value="F:cell-cell adhesion mediator activity"/>
    <property type="evidence" value="ECO:0007669"/>
    <property type="project" value="InterPro"/>
</dbReference>
<dbReference type="Proteomes" id="UP000250572">
    <property type="component" value="Unassembled WGS sequence"/>
</dbReference>
<comment type="subcellular location">
    <subcellularLocation>
        <location evidence="1">Membrane</location>
        <topology evidence="1">Single-pass membrane protein</topology>
    </subcellularLocation>
</comment>
<protein>
    <recommendedName>
        <fullName evidence="9">Ig-like domain-containing protein</fullName>
    </recommendedName>
</protein>
<keyword evidence="4" id="KW-1133">Transmembrane helix</keyword>
<evidence type="ECO:0000256" key="3">
    <source>
        <dbReference type="ARBA" id="ARBA00022729"/>
    </source>
</evidence>
<evidence type="ECO:0000256" key="5">
    <source>
        <dbReference type="ARBA" id="ARBA00023136"/>
    </source>
</evidence>
<evidence type="ECO:0000313" key="11">
    <source>
        <dbReference type="Proteomes" id="UP000250572"/>
    </source>
</evidence>
<dbReference type="PROSITE" id="PS50835">
    <property type="entry name" value="IG_LIKE"/>
    <property type="match status" value="2"/>
</dbReference>
<dbReference type="Gene3D" id="2.60.40.10">
    <property type="entry name" value="Immunoglobulins"/>
    <property type="match status" value="2"/>
</dbReference>
<keyword evidence="7" id="KW-0325">Glycoprotein</keyword>
<keyword evidence="8" id="KW-0393">Immunoglobulin domain</keyword>
<evidence type="ECO:0000256" key="8">
    <source>
        <dbReference type="ARBA" id="ARBA00023319"/>
    </source>
</evidence>
<proteinExistence type="predicted"/>
<evidence type="ECO:0000256" key="7">
    <source>
        <dbReference type="ARBA" id="ARBA00023180"/>
    </source>
</evidence>
<evidence type="ECO:0000256" key="2">
    <source>
        <dbReference type="ARBA" id="ARBA00022692"/>
    </source>
</evidence>
<dbReference type="InterPro" id="IPR036179">
    <property type="entry name" value="Ig-like_dom_sf"/>
</dbReference>
<feature type="domain" description="Ig-like" evidence="9">
    <location>
        <begin position="199"/>
        <end position="320"/>
    </location>
</feature>
<evidence type="ECO:0000256" key="4">
    <source>
        <dbReference type="ARBA" id="ARBA00022989"/>
    </source>
</evidence>
<dbReference type="PANTHER" id="PTHR46841:SF9">
    <property type="entry name" value="OX-2 MEMBRANE GLYCOPROTEIN"/>
    <property type="match status" value="1"/>
</dbReference>
<dbReference type="EMBL" id="NHOQ01000293">
    <property type="protein sequence ID" value="PWA31220.1"/>
    <property type="molecule type" value="Genomic_DNA"/>
</dbReference>
<keyword evidence="3" id="KW-0732">Signal</keyword>
<evidence type="ECO:0000259" key="9">
    <source>
        <dbReference type="PROSITE" id="PS50835"/>
    </source>
</evidence>
<organism evidence="10 11">
    <name type="scientific">Gambusia affinis</name>
    <name type="common">Western mosquitofish</name>
    <name type="synonym">Heterandria affinis</name>
    <dbReference type="NCBI Taxonomy" id="33528"/>
    <lineage>
        <taxon>Eukaryota</taxon>
        <taxon>Metazoa</taxon>
        <taxon>Chordata</taxon>
        <taxon>Craniata</taxon>
        <taxon>Vertebrata</taxon>
        <taxon>Euteleostomi</taxon>
        <taxon>Actinopterygii</taxon>
        <taxon>Neopterygii</taxon>
        <taxon>Teleostei</taxon>
        <taxon>Neoteleostei</taxon>
        <taxon>Acanthomorphata</taxon>
        <taxon>Ovalentaria</taxon>
        <taxon>Atherinomorphae</taxon>
        <taxon>Cyprinodontiformes</taxon>
        <taxon>Poeciliidae</taxon>
        <taxon>Poeciliinae</taxon>
        <taxon>Gambusia</taxon>
    </lineage>
</organism>
<dbReference type="SUPFAM" id="SSF48726">
    <property type="entry name" value="Immunoglobulin"/>
    <property type="match status" value="2"/>
</dbReference>
<reference evidence="10 11" key="1">
    <citation type="journal article" date="2018" name="G3 (Bethesda)">
        <title>A High-Quality Reference Genome for the Invasive Mosquitofish Gambusia affinis Using a Chicago Library.</title>
        <authorList>
            <person name="Hoffberg S.L."/>
            <person name="Troendle N.J."/>
            <person name="Glenn T.C."/>
            <person name="Mahmud O."/>
            <person name="Louha S."/>
            <person name="Chalopin D."/>
            <person name="Bennetzen J.L."/>
            <person name="Mauricio R."/>
        </authorList>
    </citation>
    <scope>NUCLEOTIDE SEQUENCE [LARGE SCALE GENOMIC DNA]</scope>
    <source>
        <strain evidence="10">NE01/NJP1002.9</strain>
        <tissue evidence="10">Muscle</tissue>
    </source>
</reference>
<gene>
    <name evidence="10" type="ORF">CCH79_00002669</name>
</gene>
<keyword evidence="2" id="KW-0812">Transmembrane</keyword>
<accession>A0A315W6E6</accession>
<dbReference type="GO" id="GO:0016020">
    <property type="term" value="C:membrane"/>
    <property type="evidence" value="ECO:0007669"/>
    <property type="project" value="UniProtKB-SubCell"/>
</dbReference>
<name>A0A315W6E6_GAMAF</name>
<feature type="domain" description="Ig-like" evidence="9">
    <location>
        <begin position="123"/>
        <end position="193"/>
    </location>
</feature>
<dbReference type="InterPro" id="IPR013106">
    <property type="entry name" value="Ig_V-set"/>
</dbReference>